<evidence type="ECO:0000313" key="1">
    <source>
        <dbReference type="EMBL" id="GGI24798.1"/>
    </source>
</evidence>
<evidence type="ECO:0000313" key="2">
    <source>
        <dbReference type="EMBL" id="QOZ62820.1"/>
    </source>
</evidence>
<proteinExistence type="predicted"/>
<organism evidence="1 4">
    <name type="scientific">Bradyrhizobium guangdongense</name>
    <dbReference type="NCBI Taxonomy" id="1325090"/>
    <lineage>
        <taxon>Bacteria</taxon>
        <taxon>Pseudomonadati</taxon>
        <taxon>Pseudomonadota</taxon>
        <taxon>Alphaproteobacteria</taxon>
        <taxon>Hyphomicrobiales</taxon>
        <taxon>Nitrobacteraceae</taxon>
        <taxon>Bradyrhizobium</taxon>
    </lineage>
</organism>
<evidence type="ECO:0000313" key="3">
    <source>
        <dbReference type="Proteomes" id="UP000593880"/>
    </source>
</evidence>
<dbReference type="AlphaFoldDB" id="A0A410VDG2"/>
<gene>
    <name evidence="1" type="ORF">GCM10010987_31190</name>
    <name evidence="2" type="ORF">XH86_31850</name>
</gene>
<dbReference type="EMBL" id="CP030057">
    <property type="protein sequence ID" value="QOZ62820.1"/>
    <property type="molecule type" value="Genomic_DNA"/>
</dbReference>
<dbReference type="Proteomes" id="UP000593880">
    <property type="component" value="Chromosome"/>
</dbReference>
<accession>A0A410VDG2</accession>
<dbReference type="Proteomes" id="UP000625079">
    <property type="component" value="Unassembled WGS sequence"/>
</dbReference>
<name>A0A410VDG2_9BRAD</name>
<keyword evidence="3" id="KW-1185">Reference proteome</keyword>
<sequence>MSTRERVRLHGVISGQGHEAKCTVLATKVTLEPSGPVAYAAYSVERASQALPEGDYQLFISNGELSVGGSKADTGCLAN</sequence>
<reference evidence="1" key="1">
    <citation type="journal article" date="2014" name="Int. J. Syst. Evol. Microbiol.">
        <title>Complete genome sequence of Corynebacterium casei LMG S-19264T (=DSM 44701T), isolated from a smear-ripened cheese.</title>
        <authorList>
            <consortium name="US DOE Joint Genome Institute (JGI-PGF)"/>
            <person name="Walter F."/>
            <person name="Albersmeier A."/>
            <person name="Kalinowski J."/>
            <person name="Ruckert C."/>
        </authorList>
    </citation>
    <scope>NUCLEOTIDE SEQUENCE</scope>
    <source>
        <strain evidence="1">CGMCC 1.15034</strain>
    </source>
</reference>
<evidence type="ECO:0000313" key="4">
    <source>
        <dbReference type="Proteomes" id="UP000625079"/>
    </source>
</evidence>
<protein>
    <submittedName>
        <fullName evidence="1">Uncharacterized protein</fullName>
    </submittedName>
</protein>
<reference evidence="1" key="3">
    <citation type="submission" date="2022-12" db="EMBL/GenBank/DDBJ databases">
        <authorList>
            <person name="Sun Q."/>
            <person name="Zhou Y."/>
        </authorList>
    </citation>
    <scope>NUCLEOTIDE SEQUENCE</scope>
    <source>
        <strain evidence="1">CGMCC 1.15034</strain>
    </source>
</reference>
<reference evidence="2 3" key="2">
    <citation type="submission" date="2018-06" db="EMBL/GenBank/DDBJ databases">
        <title>Comparative genomics of rhizobia nodulating Arachis hypogaea in China.</title>
        <authorList>
            <person name="Li Y."/>
        </authorList>
    </citation>
    <scope>NUCLEOTIDE SEQUENCE [LARGE SCALE GENOMIC DNA]</scope>
    <source>
        <strain evidence="2 3">CCBAU 51658</strain>
    </source>
</reference>
<dbReference type="EMBL" id="BMHC01000005">
    <property type="protein sequence ID" value="GGI24798.1"/>
    <property type="molecule type" value="Genomic_DNA"/>
</dbReference>